<evidence type="ECO:0000259" key="6">
    <source>
        <dbReference type="Pfam" id="PF00171"/>
    </source>
</evidence>
<proteinExistence type="inferred from homology"/>
<dbReference type="PROSITE" id="PS00687">
    <property type="entry name" value="ALDEHYDE_DEHYDR_GLU"/>
    <property type="match status" value="1"/>
</dbReference>
<keyword evidence="2 4" id="KW-0560">Oxidoreductase</keyword>
<dbReference type="Proteomes" id="UP000327294">
    <property type="component" value="Chromosome"/>
</dbReference>
<dbReference type="Gene3D" id="3.40.309.10">
    <property type="entry name" value="Aldehyde Dehydrogenase, Chain A, domain 2"/>
    <property type="match status" value="1"/>
</dbReference>
<dbReference type="InterPro" id="IPR016163">
    <property type="entry name" value="Ald_DH_C"/>
</dbReference>
<evidence type="ECO:0000256" key="1">
    <source>
        <dbReference type="ARBA" id="ARBA00009986"/>
    </source>
</evidence>
<evidence type="ECO:0000256" key="2">
    <source>
        <dbReference type="ARBA" id="ARBA00023002"/>
    </source>
</evidence>
<feature type="active site" evidence="3">
    <location>
        <position position="268"/>
    </location>
</feature>
<evidence type="ECO:0000256" key="4">
    <source>
        <dbReference type="RuleBase" id="RU003345"/>
    </source>
</evidence>
<organism evidence="7 8">
    <name type="scientific">Streptomyces phaeolivaceus</name>
    <dbReference type="NCBI Taxonomy" id="2653200"/>
    <lineage>
        <taxon>Bacteria</taxon>
        <taxon>Bacillati</taxon>
        <taxon>Actinomycetota</taxon>
        <taxon>Actinomycetes</taxon>
        <taxon>Kitasatosporales</taxon>
        <taxon>Streptomycetaceae</taxon>
        <taxon>Streptomyces</taxon>
    </lineage>
</organism>
<dbReference type="PANTHER" id="PTHR11699">
    <property type="entry name" value="ALDEHYDE DEHYDROGENASE-RELATED"/>
    <property type="match status" value="1"/>
</dbReference>
<evidence type="ECO:0000256" key="5">
    <source>
        <dbReference type="SAM" id="MobiDB-lite"/>
    </source>
</evidence>
<dbReference type="PROSITE" id="PS00070">
    <property type="entry name" value="ALDEHYDE_DEHYDR_CYS"/>
    <property type="match status" value="1"/>
</dbReference>
<gene>
    <name evidence="7" type="ORF">F9278_41835</name>
</gene>
<name>A0A5P8KF51_9ACTN</name>
<feature type="region of interest" description="Disordered" evidence="5">
    <location>
        <begin position="501"/>
        <end position="521"/>
    </location>
</feature>
<dbReference type="InterPro" id="IPR016161">
    <property type="entry name" value="Ald_DH/histidinol_DH"/>
</dbReference>
<dbReference type="SUPFAM" id="SSF53720">
    <property type="entry name" value="ALDH-like"/>
    <property type="match status" value="1"/>
</dbReference>
<sequence length="521" mass="54498">MSLSAKDLAMDALDLVKTAPRQAFIGGRFVDAASGASLPSYNPATGELIAEVADCGEVDVDAAVASARAAFEDGRWSRLSPAERKSAMLRFADLIESHAQDLVDIESIDAGKPVVDGAESDVPHVVEVIRYYAEMIDKVFGKVAPTGAESLALVVKQPVGVVGAVLPWNFPIALVGQKVGPALAAGNSVVIKPPEQAPLSTLYFARLAAEAGIPDGVINVVPGRGEVAGRALGLHPDVDAITFTGSTPVGQAFLRYASESNMKKIVLECGGKSPQIVLGDAGRDLAAVAEQLAVAGFWNAGQNCTCGSRILVHESLHDELVATLAAVAAEWQVGDPRDQSTAIGAIIEEAALHRILGHIEDAVADGATVVHGGKRLFEESGGWFVEPTILDNVRPGTRFWREEVFGPVVGITTFRTDDEAIALANDTEYGLLATLFTHDIDRAIRVSRAVRAGVIAINGYSEGDLTTPFGGLKMSGFGGQDGGVEALEQYTETKTIWLTLGSGEPQPGAAAATSNEEPSDA</sequence>
<dbReference type="InterPro" id="IPR016160">
    <property type="entry name" value="Ald_DH_CS_CYS"/>
</dbReference>
<dbReference type="Pfam" id="PF00171">
    <property type="entry name" value="Aldedh"/>
    <property type="match status" value="1"/>
</dbReference>
<protein>
    <submittedName>
        <fullName evidence="7">Aldehyde dehydrogenase family protein</fullName>
    </submittedName>
</protein>
<dbReference type="FunFam" id="3.40.605.10:FF:000001">
    <property type="entry name" value="Aldehyde dehydrogenase 1"/>
    <property type="match status" value="1"/>
</dbReference>
<feature type="domain" description="Aldehyde dehydrogenase" evidence="6">
    <location>
        <begin position="29"/>
        <end position="496"/>
    </location>
</feature>
<dbReference type="InterPro" id="IPR016162">
    <property type="entry name" value="Ald_DH_N"/>
</dbReference>
<dbReference type="GO" id="GO:0016620">
    <property type="term" value="F:oxidoreductase activity, acting on the aldehyde or oxo group of donors, NAD or NADP as acceptor"/>
    <property type="evidence" value="ECO:0007669"/>
    <property type="project" value="InterPro"/>
</dbReference>
<evidence type="ECO:0000313" key="7">
    <source>
        <dbReference type="EMBL" id="QFR01645.1"/>
    </source>
</evidence>
<dbReference type="Gene3D" id="3.40.605.10">
    <property type="entry name" value="Aldehyde Dehydrogenase, Chain A, domain 1"/>
    <property type="match status" value="1"/>
</dbReference>
<dbReference type="KEGG" id="sphv:F9278_41835"/>
<dbReference type="InterPro" id="IPR029510">
    <property type="entry name" value="Ald_DH_CS_GLU"/>
</dbReference>
<keyword evidence="8" id="KW-1185">Reference proteome</keyword>
<comment type="similarity">
    <text evidence="1 4">Belongs to the aldehyde dehydrogenase family.</text>
</comment>
<accession>A0A5P8KF51</accession>
<reference evidence="7 8" key="1">
    <citation type="submission" date="2019-10" db="EMBL/GenBank/DDBJ databases">
        <title>Streptomyces sp. strain GY16 isolated from leaves of Broussonetia papyrifera.</title>
        <authorList>
            <person name="Mo P."/>
        </authorList>
    </citation>
    <scope>NUCLEOTIDE SEQUENCE [LARGE SCALE GENOMIC DNA]</scope>
    <source>
        <strain evidence="7 8">GY16</strain>
    </source>
</reference>
<dbReference type="FunFam" id="3.40.309.10:FF:000012">
    <property type="entry name" value="Betaine aldehyde dehydrogenase"/>
    <property type="match status" value="1"/>
</dbReference>
<feature type="compositionally biased region" description="Polar residues" evidence="5">
    <location>
        <begin position="512"/>
        <end position="521"/>
    </location>
</feature>
<evidence type="ECO:0000313" key="8">
    <source>
        <dbReference type="Proteomes" id="UP000327294"/>
    </source>
</evidence>
<dbReference type="AlphaFoldDB" id="A0A5P8KF51"/>
<dbReference type="EMBL" id="CP045096">
    <property type="protein sequence ID" value="QFR01645.1"/>
    <property type="molecule type" value="Genomic_DNA"/>
</dbReference>
<dbReference type="InterPro" id="IPR015590">
    <property type="entry name" value="Aldehyde_DH_dom"/>
</dbReference>
<evidence type="ECO:0000256" key="3">
    <source>
        <dbReference type="PROSITE-ProRule" id="PRU10007"/>
    </source>
</evidence>